<protein>
    <submittedName>
        <fullName evidence="2">Hydrogenase-1 operon protein HyaE</fullName>
    </submittedName>
</protein>
<dbReference type="SUPFAM" id="SSF52833">
    <property type="entry name" value="Thioredoxin-like"/>
    <property type="match status" value="1"/>
</dbReference>
<gene>
    <name evidence="2" type="ORF">C8D93_10938</name>
</gene>
<dbReference type="Proteomes" id="UP000248330">
    <property type="component" value="Unassembled WGS sequence"/>
</dbReference>
<dbReference type="OrthoDB" id="6560050at2"/>
<evidence type="ECO:0000256" key="1">
    <source>
        <dbReference type="ARBA" id="ARBA00009004"/>
    </source>
</evidence>
<evidence type="ECO:0000313" key="2">
    <source>
        <dbReference type="EMBL" id="PXV65659.1"/>
    </source>
</evidence>
<dbReference type="InterPro" id="IPR036249">
    <property type="entry name" value="Thioredoxin-like_sf"/>
</dbReference>
<dbReference type="AlphaFoldDB" id="A0A318E9H1"/>
<dbReference type="CDD" id="cd02965">
    <property type="entry name" value="HyaE"/>
    <property type="match status" value="1"/>
</dbReference>
<accession>A0A318E9H1</accession>
<comment type="caution">
    <text evidence="2">The sequence shown here is derived from an EMBL/GenBank/DDBJ whole genome shotgun (WGS) entry which is preliminary data.</text>
</comment>
<proteinExistence type="inferred from homology"/>
<dbReference type="Pfam" id="PF07449">
    <property type="entry name" value="HyaE"/>
    <property type="match status" value="1"/>
</dbReference>
<name>A0A318E9H1_9GAMM</name>
<sequence length="155" mass="16564">MSAVAEEPAMFASTAVVTAPAVPVLIERLTALPESGWVDAGSLPAFLAQPGDAVLFVWTNPARYPECTDVAVVLPELRSALGGGASPRFRIGVVTAEAENEIADRYGVMRRPSLVFLRDGQYVATIPGMCDWDDFLRDAAAALVAPPTRPLRILR</sequence>
<organism evidence="2 3">
    <name type="scientific">Sinimarinibacterium flocculans</name>
    <dbReference type="NCBI Taxonomy" id="985250"/>
    <lineage>
        <taxon>Bacteria</taxon>
        <taxon>Pseudomonadati</taxon>
        <taxon>Pseudomonadota</taxon>
        <taxon>Gammaproteobacteria</taxon>
        <taxon>Nevskiales</taxon>
        <taxon>Nevskiaceae</taxon>
        <taxon>Sinimarinibacterium</taxon>
    </lineage>
</organism>
<evidence type="ECO:0000313" key="3">
    <source>
        <dbReference type="Proteomes" id="UP000248330"/>
    </source>
</evidence>
<keyword evidence="3" id="KW-1185">Reference proteome</keyword>
<dbReference type="RefSeq" id="WP_110266055.1">
    <property type="nucleotide sequence ID" value="NZ_CAWNXA010000009.1"/>
</dbReference>
<dbReference type="Gene3D" id="3.40.30.10">
    <property type="entry name" value="Glutaredoxin"/>
    <property type="match status" value="1"/>
</dbReference>
<dbReference type="InterPro" id="IPR010893">
    <property type="entry name" value="NiFe-hyd_mat_HyaE"/>
</dbReference>
<reference evidence="2 3" key="1">
    <citation type="submission" date="2018-04" db="EMBL/GenBank/DDBJ databases">
        <title>Genomic Encyclopedia of Type Strains, Phase IV (KMG-IV): sequencing the most valuable type-strain genomes for metagenomic binning, comparative biology and taxonomic classification.</title>
        <authorList>
            <person name="Goeker M."/>
        </authorList>
    </citation>
    <scope>NUCLEOTIDE SEQUENCE [LARGE SCALE GENOMIC DNA]</scope>
    <source>
        <strain evidence="2 3">DSM 104150</strain>
    </source>
</reference>
<dbReference type="EMBL" id="QICN01000009">
    <property type="protein sequence ID" value="PXV65659.1"/>
    <property type="molecule type" value="Genomic_DNA"/>
</dbReference>
<comment type="similarity">
    <text evidence="1">Belongs to the HupG/HyaE family.</text>
</comment>